<feature type="transmembrane region" description="Helical" evidence="1">
    <location>
        <begin position="66"/>
        <end position="89"/>
    </location>
</feature>
<evidence type="ECO:0000313" key="4">
    <source>
        <dbReference type="EMBL" id="TSE07309.1"/>
    </source>
</evidence>
<feature type="transmembrane region" description="Helical" evidence="1">
    <location>
        <begin position="101"/>
        <end position="119"/>
    </location>
</feature>
<feature type="domain" description="DUF2231" evidence="3">
    <location>
        <begin position="34"/>
        <end position="153"/>
    </location>
</feature>
<dbReference type="AlphaFoldDB" id="A0A554VI92"/>
<keyword evidence="1" id="KW-0472">Membrane</keyword>
<evidence type="ECO:0000259" key="3">
    <source>
        <dbReference type="Pfam" id="PF09990"/>
    </source>
</evidence>
<accession>A0A554VI92</accession>
<dbReference type="InterPro" id="IPR032675">
    <property type="entry name" value="LRR_dom_sf"/>
</dbReference>
<name>A0A554VI92_9FLAO</name>
<feature type="transmembrane region" description="Helical" evidence="1">
    <location>
        <begin position="37"/>
        <end position="54"/>
    </location>
</feature>
<dbReference type="Gene3D" id="2.60.120.260">
    <property type="entry name" value="Galactose-binding domain-like"/>
    <property type="match status" value="1"/>
</dbReference>
<proteinExistence type="predicted"/>
<keyword evidence="5" id="KW-1185">Reference proteome</keyword>
<dbReference type="Pfam" id="PF09990">
    <property type="entry name" value="DUF2231"/>
    <property type="match status" value="1"/>
</dbReference>
<comment type="caution">
    <text evidence="4">The sequence shown here is derived from an EMBL/GenBank/DDBJ whole genome shotgun (WGS) entry which is preliminary data.</text>
</comment>
<feature type="domain" description="Cytochrome C Planctomycete-type" evidence="2">
    <location>
        <begin position="193"/>
        <end position="252"/>
    </location>
</feature>
<sequence>MNLIISHICCMFLSVIPLVETTGTSEFVLFLGRFHPLILHLPIGGLLLVFYFDIVGRIRKNYPETLIENGLGFSAFFAILACVLGYFLSLEGGYEENTTNIHMWTGIATAILITFLFLLKRSTLESLKKLFFPLFVSTIILISITGHYGSTLTHGDDFITQYSPLKTKKNKPQVIDSLHYFSDVIYPILEAKCIQCHNATKQKGELSLISEVMILKGGKNGKLIEKGNALNSHIIERILLPLEDEKHMPPTGKNQISTDELWLLEHWINNGADFNVKALAYQENDTLINLLENYVEEDVEIIAEASIAALNDVVNSGFLVYRIAIDKPQLSAKFVRDSITTDAIKSLKGIAEQLVELELNNTTLTDDMTKGLKELKRLEKLRLDNTKISNTTLNHLVNLKKLKVLNVHHTEIDNEGITTIVEEIAPDDIYVWNTQVDKKYAKQLMKSSPTIIHHGVFEGFAEIKALKSPTLITEQTIFSDSLMITFNNPLRKAKLYYTIDGTDPDSTSIRYTAPIKITNSIKLKALLYQDEWLPSPIMEEDFFKIKYKIKDFNMVHQPSAKYPGAQKVFDFIKGSSVFSDGNWTGYEGDNLITTINFDEPKVIQNVSVSCLRDAGSWILFPKKIEVYTKNENTAFQKIVEMDYDATNEEEAKEISKKNFSLKIPQTNAKYIKIVVHNAGKLPDWHQGAGKAPWLFVDEILIQ</sequence>
<evidence type="ECO:0000256" key="1">
    <source>
        <dbReference type="SAM" id="Phobius"/>
    </source>
</evidence>
<keyword evidence="1" id="KW-0812">Transmembrane</keyword>
<feature type="transmembrane region" description="Helical" evidence="1">
    <location>
        <begin position="131"/>
        <end position="149"/>
    </location>
</feature>
<dbReference type="PANTHER" id="PTHR35889">
    <property type="entry name" value="CYCLOINULO-OLIGOSACCHARIDE FRUCTANOTRANSFERASE-RELATED"/>
    <property type="match status" value="1"/>
</dbReference>
<reference evidence="4 5" key="1">
    <citation type="submission" date="2019-07" db="EMBL/GenBank/DDBJ databases">
        <title>The draft genome sequence of Aquimarina algiphila M91.</title>
        <authorList>
            <person name="Meng X."/>
        </authorList>
    </citation>
    <scope>NUCLEOTIDE SEQUENCE [LARGE SCALE GENOMIC DNA]</scope>
    <source>
        <strain evidence="4 5">M91</strain>
    </source>
</reference>
<dbReference type="Pfam" id="PF07635">
    <property type="entry name" value="PSCyt1"/>
    <property type="match status" value="1"/>
</dbReference>
<keyword evidence="1" id="KW-1133">Transmembrane helix</keyword>
<dbReference type="EMBL" id="VLNR01000034">
    <property type="protein sequence ID" value="TSE07309.1"/>
    <property type="molecule type" value="Genomic_DNA"/>
</dbReference>
<dbReference type="RefSeq" id="WP_143917166.1">
    <property type="nucleotide sequence ID" value="NZ_CANMIK010000040.1"/>
</dbReference>
<protein>
    <submittedName>
        <fullName evidence="4">Uncharacterized protein</fullName>
    </submittedName>
</protein>
<dbReference type="Gene3D" id="3.80.10.10">
    <property type="entry name" value="Ribonuclease Inhibitor"/>
    <property type="match status" value="1"/>
</dbReference>
<dbReference type="Pfam" id="PF13287">
    <property type="entry name" value="Fn3_assoc"/>
    <property type="match status" value="1"/>
</dbReference>
<dbReference type="SUPFAM" id="SSF52047">
    <property type="entry name" value="RNI-like"/>
    <property type="match status" value="1"/>
</dbReference>
<organism evidence="4 5">
    <name type="scientific">Aquimarina algiphila</name>
    <dbReference type="NCBI Taxonomy" id="2047982"/>
    <lineage>
        <taxon>Bacteria</taxon>
        <taxon>Pseudomonadati</taxon>
        <taxon>Bacteroidota</taxon>
        <taxon>Flavobacteriia</taxon>
        <taxon>Flavobacteriales</taxon>
        <taxon>Flavobacteriaceae</taxon>
        <taxon>Aquimarina</taxon>
    </lineage>
</organism>
<gene>
    <name evidence="4" type="ORF">FOF46_16105</name>
</gene>
<dbReference type="InterPro" id="IPR019251">
    <property type="entry name" value="DUF2231_TM"/>
</dbReference>
<dbReference type="PANTHER" id="PTHR35889:SF3">
    <property type="entry name" value="F-BOX DOMAIN-CONTAINING PROTEIN"/>
    <property type="match status" value="1"/>
</dbReference>
<dbReference type="OrthoDB" id="1099022at2"/>
<evidence type="ECO:0000313" key="5">
    <source>
        <dbReference type="Proteomes" id="UP000318833"/>
    </source>
</evidence>
<dbReference type="Proteomes" id="UP000318833">
    <property type="component" value="Unassembled WGS sequence"/>
</dbReference>
<dbReference type="InterPro" id="IPR011429">
    <property type="entry name" value="Cyt_c_Planctomycete-type"/>
</dbReference>
<dbReference type="InterPro" id="IPR026876">
    <property type="entry name" value="Fn3_assoc_repeat"/>
</dbReference>
<evidence type="ECO:0000259" key="2">
    <source>
        <dbReference type="Pfam" id="PF07635"/>
    </source>
</evidence>